<proteinExistence type="predicted"/>
<dbReference type="EMBL" id="CASHSV030000066">
    <property type="protein sequence ID" value="CAJ2645292.1"/>
    <property type="molecule type" value="Genomic_DNA"/>
</dbReference>
<accession>A0ACB0JM27</accession>
<protein>
    <submittedName>
        <fullName evidence="1">Uncharacterized protein</fullName>
    </submittedName>
</protein>
<name>A0ACB0JM27_TRIPR</name>
<dbReference type="Proteomes" id="UP001177021">
    <property type="component" value="Unassembled WGS sequence"/>
</dbReference>
<keyword evidence="2" id="KW-1185">Reference proteome</keyword>
<comment type="caution">
    <text evidence="1">The sequence shown here is derived from an EMBL/GenBank/DDBJ whole genome shotgun (WGS) entry which is preliminary data.</text>
</comment>
<sequence>MNPPITGPDVVTINGPSTSTVDHVEGRPKRIIKLPKRLEDSIIKLLPDPSVTEHGGVTENGKTTRPLKLNKIFLHLHDYNIATALLTATGFLNELEDLKSHSGLTFFLPNDQSFTRLPPSVEIQSLSSGKKILLIKAHVCSGYYRLAVLQSAVLQNLPTFATDATGAELYTLNISGINGRVTVSTGIVKGTLVEILYDQKPIVVYGVPKVLLPKEIFGNKLV</sequence>
<gene>
    <name evidence="1" type="ORF">MILVUS5_LOCUS14213</name>
</gene>
<reference evidence="1" key="1">
    <citation type="submission" date="2023-10" db="EMBL/GenBank/DDBJ databases">
        <authorList>
            <person name="Rodriguez Cubillos JULIANA M."/>
            <person name="De Vega J."/>
        </authorList>
    </citation>
    <scope>NUCLEOTIDE SEQUENCE</scope>
</reference>
<organism evidence="1 2">
    <name type="scientific">Trifolium pratense</name>
    <name type="common">Red clover</name>
    <dbReference type="NCBI Taxonomy" id="57577"/>
    <lineage>
        <taxon>Eukaryota</taxon>
        <taxon>Viridiplantae</taxon>
        <taxon>Streptophyta</taxon>
        <taxon>Embryophyta</taxon>
        <taxon>Tracheophyta</taxon>
        <taxon>Spermatophyta</taxon>
        <taxon>Magnoliopsida</taxon>
        <taxon>eudicotyledons</taxon>
        <taxon>Gunneridae</taxon>
        <taxon>Pentapetalae</taxon>
        <taxon>rosids</taxon>
        <taxon>fabids</taxon>
        <taxon>Fabales</taxon>
        <taxon>Fabaceae</taxon>
        <taxon>Papilionoideae</taxon>
        <taxon>50 kb inversion clade</taxon>
        <taxon>NPAAA clade</taxon>
        <taxon>Hologalegina</taxon>
        <taxon>IRL clade</taxon>
        <taxon>Trifolieae</taxon>
        <taxon>Trifolium</taxon>
    </lineage>
</organism>
<evidence type="ECO:0000313" key="2">
    <source>
        <dbReference type="Proteomes" id="UP001177021"/>
    </source>
</evidence>
<evidence type="ECO:0000313" key="1">
    <source>
        <dbReference type="EMBL" id="CAJ2645292.1"/>
    </source>
</evidence>